<evidence type="ECO:0000313" key="3">
    <source>
        <dbReference type="EMBL" id="SOB59158.1"/>
    </source>
</evidence>
<protein>
    <recommendedName>
        <fullName evidence="5">Polymer-forming cytoskeletal protein</fullName>
    </recommendedName>
</protein>
<dbReference type="InterPro" id="IPR007607">
    <property type="entry name" value="BacA/B"/>
</dbReference>
<dbReference type="PANTHER" id="PTHR35024:SF4">
    <property type="entry name" value="POLYMER-FORMING CYTOSKELETAL PROTEIN"/>
    <property type="match status" value="1"/>
</dbReference>
<organism evidence="3 4">
    <name type="scientific">Pseudodesulfovibrio profundus</name>
    <dbReference type="NCBI Taxonomy" id="57320"/>
    <lineage>
        <taxon>Bacteria</taxon>
        <taxon>Pseudomonadati</taxon>
        <taxon>Thermodesulfobacteriota</taxon>
        <taxon>Desulfovibrionia</taxon>
        <taxon>Desulfovibrionales</taxon>
        <taxon>Desulfovibrionaceae</taxon>
    </lineage>
</organism>
<dbReference type="EMBL" id="LT907975">
    <property type="protein sequence ID" value="SOB59158.1"/>
    <property type="molecule type" value="Genomic_DNA"/>
</dbReference>
<gene>
    <name evidence="3" type="ORF">DPRO_2252</name>
</gene>
<accession>A0A2C8FB99</accession>
<evidence type="ECO:0000256" key="1">
    <source>
        <dbReference type="ARBA" id="ARBA00044755"/>
    </source>
</evidence>
<dbReference type="PANTHER" id="PTHR35024">
    <property type="entry name" value="HYPOTHETICAL CYTOSOLIC PROTEIN"/>
    <property type="match status" value="1"/>
</dbReference>
<feature type="region of interest" description="Disordered" evidence="2">
    <location>
        <begin position="135"/>
        <end position="157"/>
    </location>
</feature>
<dbReference type="Pfam" id="PF04519">
    <property type="entry name" value="Bactofilin"/>
    <property type="match status" value="1"/>
</dbReference>
<evidence type="ECO:0000313" key="4">
    <source>
        <dbReference type="Proteomes" id="UP000219215"/>
    </source>
</evidence>
<evidence type="ECO:0000256" key="2">
    <source>
        <dbReference type="SAM" id="MobiDB-lite"/>
    </source>
</evidence>
<evidence type="ECO:0008006" key="5">
    <source>
        <dbReference type="Google" id="ProtNLM"/>
    </source>
</evidence>
<dbReference type="KEGG" id="pprf:DPRO_2252"/>
<name>A0A2C8FB99_9BACT</name>
<dbReference type="OrthoDB" id="9789407at2"/>
<sequence length="157" mass="16209">MGLFGSKANEGNSSELNAFLGVGTEYKGKLDFVGTVRIDGCFEGEITTDGDLILGRKASITGSVRVGKLTSNGRIEGEVVVKEHAVLEKTSVLNGSLSTPSLVVQEGAIIEGGIVMTKEGEEARSKVVSADFSSKTEPIAPSADATIAKTGSDDSTI</sequence>
<proteinExistence type="inferred from homology"/>
<dbReference type="Proteomes" id="UP000219215">
    <property type="component" value="Chromosome DPRO"/>
</dbReference>
<reference evidence="4" key="1">
    <citation type="submission" date="2017-09" db="EMBL/GenBank/DDBJ databases">
        <authorList>
            <person name="Regsiter A."/>
            <person name="William W."/>
        </authorList>
    </citation>
    <scope>NUCLEOTIDE SEQUENCE [LARGE SCALE GENOMIC DNA]</scope>
    <source>
        <strain evidence="4">500-1</strain>
    </source>
</reference>
<dbReference type="AlphaFoldDB" id="A0A2C8FB99"/>
<keyword evidence="4" id="KW-1185">Reference proteome</keyword>
<comment type="similarity">
    <text evidence="1">Belongs to the bactofilin family.</text>
</comment>
<dbReference type="RefSeq" id="WP_097012070.1">
    <property type="nucleotide sequence ID" value="NZ_LT907975.1"/>
</dbReference>